<dbReference type="Pfam" id="PF25989">
    <property type="entry name" value="YknX_C"/>
    <property type="match status" value="1"/>
</dbReference>
<dbReference type="PROSITE" id="PS51257">
    <property type="entry name" value="PROKAR_LIPOPROTEIN"/>
    <property type="match status" value="1"/>
</dbReference>
<feature type="domain" description="CzcB-like alpha-helical hairpin" evidence="3">
    <location>
        <begin position="133"/>
        <end position="175"/>
    </location>
</feature>
<dbReference type="Proteomes" id="UP001209229">
    <property type="component" value="Unassembled WGS sequence"/>
</dbReference>
<dbReference type="RefSeq" id="WP_301188556.1">
    <property type="nucleotide sequence ID" value="NZ_JAPDPJ010000001.1"/>
</dbReference>
<evidence type="ECO:0000256" key="2">
    <source>
        <dbReference type="SAM" id="Coils"/>
    </source>
</evidence>
<dbReference type="InterPro" id="IPR058637">
    <property type="entry name" value="YknX-like_C"/>
</dbReference>
<feature type="domain" description="CzcB-like barrel-sandwich hybrid" evidence="5">
    <location>
        <begin position="89"/>
        <end position="194"/>
    </location>
</feature>
<reference evidence="7" key="1">
    <citation type="submission" date="2022-10" db="EMBL/GenBank/DDBJ databases">
        <authorList>
            <person name="Yu W.X."/>
        </authorList>
    </citation>
    <scope>NUCLEOTIDE SEQUENCE</scope>
    <source>
        <strain evidence="7">AAT</strain>
    </source>
</reference>
<evidence type="ECO:0000259" key="6">
    <source>
        <dbReference type="Pfam" id="PF25989"/>
    </source>
</evidence>
<dbReference type="PANTHER" id="PTHR30469">
    <property type="entry name" value="MULTIDRUG RESISTANCE PROTEIN MDTA"/>
    <property type="match status" value="1"/>
</dbReference>
<organism evidence="7 8">
    <name type="scientific">Plebeiibacterium sediminum</name>
    <dbReference type="NCBI Taxonomy" id="2992112"/>
    <lineage>
        <taxon>Bacteria</taxon>
        <taxon>Pseudomonadati</taxon>
        <taxon>Bacteroidota</taxon>
        <taxon>Bacteroidia</taxon>
        <taxon>Marinilabiliales</taxon>
        <taxon>Marinilabiliaceae</taxon>
        <taxon>Plebeiibacterium</taxon>
    </lineage>
</organism>
<gene>
    <name evidence="7" type="ORF">OM075_00835</name>
</gene>
<dbReference type="EMBL" id="JAPDPJ010000001">
    <property type="protein sequence ID" value="MCW3784985.1"/>
    <property type="molecule type" value="Genomic_DNA"/>
</dbReference>
<dbReference type="InterPro" id="IPR058647">
    <property type="entry name" value="BSH_CzcB-like"/>
</dbReference>
<dbReference type="GO" id="GO:1990281">
    <property type="term" value="C:efflux pump complex"/>
    <property type="evidence" value="ECO:0007669"/>
    <property type="project" value="TreeGrafter"/>
</dbReference>
<evidence type="ECO:0000313" key="7">
    <source>
        <dbReference type="EMBL" id="MCW3784985.1"/>
    </source>
</evidence>
<dbReference type="InterPro" id="IPR006143">
    <property type="entry name" value="RND_pump_MFP"/>
</dbReference>
<feature type="coiled-coil region" evidence="2">
    <location>
        <begin position="22"/>
        <end position="56"/>
    </location>
</feature>
<dbReference type="Pfam" id="PF25973">
    <property type="entry name" value="BSH_CzcB"/>
    <property type="match status" value="1"/>
</dbReference>
<dbReference type="Gene3D" id="2.40.50.100">
    <property type="match status" value="1"/>
</dbReference>
<dbReference type="InterPro" id="IPR058648">
    <property type="entry name" value="HH_CzcB-like"/>
</dbReference>
<dbReference type="Pfam" id="PF25954">
    <property type="entry name" value="Beta-barrel_RND_2"/>
    <property type="match status" value="1"/>
</dbReference>
<dbReference type="Gene3D" id="1.10.287.470">
    <property type="entry name" value="Helix hairpin bin"/>
    <property type="match status" value="1"/>
</dbReference>
<dbReference type="NCBIfam" id="TIGR01730">
    <property type="entry name" value="RND_mfp"/>
    <property type="match status" value="1"/>
</dbReference>
<dbReference type="AlphaFoldDB" id="A0AAE3M1C5"/>
<evidence type="ECO:0000259" key="5">
    <source>
        <dbReference type="Pfam" id="PF25973"/>
    </source>
</evidence>
<protein>
    <submittedName>
        <fullName evidence="7">Efflux RND transporter periplasmic adaptor subunit</fullName>
    </submittedName>
</protein>
<dbReference type="InterPro" id="IPR058792">
    <property type="entry name" value="Beta-barrel_RND_2"/>
</dbReference>
<comment type="caution">
    <text evidence="7">The sequence shown here is derived from an EMBL/GenBank/DDBJ whole genome shotgun (WGS) entry which is preliminary data.</text>
</comment>
<sequence>MKKIITYIILFTILAACSSSEKEEIKAKIAENRKTIKALKKENTKLEKELKMLSEDSVKFKLPVVTKEVTARVFKHFILASGLLEAVQSANISPEVPAQIKLIHVVEGQYVQKGQLLVSLNSTIISNAIKEIETNLELAKDVYDKQKSLWDQNIGSEIEYLQAKTNKESLERTLETQKAQFDLYQIKAPFDGIVDNIISKEGELSSPGAVILQFVNLSKMKINSEVSEAFLPFIHSGDTIELTFSTYPDLIIKEPIVRTGNIIHPENRTFNVQVVLKNQENKLKPNMMASMKINDYKLENALVVPSAIIKNDITGQFLFVVENNTAKKIYVESGRSYKDETVVVKGLKEGDQVIVEGFNTVSNGTLVELR</sequence>
<keyword evidence="2" id="KW-0175">Coiled coil</keyword>
<dbReference type="Pfam" id="PF25893">
    <property type="entry name" value="HH_CzcB"/>
    <property type="match status" value="1"/>
</dbReference>
<dbReference type="GO" id="GO:0015562">
    <property type="term" value="F:efflux transmembrane transporter activity"/>
    <property type="evidence" value="ECO:0007669"/>
    <property type="project" value="TreeGrafter"/>
</dbReference>
<accession>A0AAE3M1C5</accession>
<comment type="similarity">
    <text evidence="1">Belongs to the membrane fusion protein (MFP) (TC 8.A.1) family.</text>
</comment>
<dbReference type="Gene3D" id="2.40.30.170">
    <property type="match status" value="1"/>
</dbReference>
<evidence type="ECO:0000259" key="3">
    <source>
        <dbReference type="Pfam" id="PF25893"/>
    </source>
</evidence>
<dbReference type="SUPFAM" id="SSF111369">
    <property type="entry name" value="HlyD-like secretion proteins"/>
    <property type="match status" value="1"/>
</dbReference>
<name>A0AAE3M1C5_9BACT</name>
<evidence type="ECO:0000313" key="8">
    <source>
        <dbReference type="Proteomes" id="UP001209229"/>
    </source>
</evidence>
<feature type="domain" description="CusB-like beta-barrel" evidence="4">
    <location>
        <begin position="222"/>
        <end position="295"/>
    </location>
</feature>
<evidence type="ECO:0000256" key="1">
    <source>
        <dbReference type="ARBA" id="ARBA00009477"/>
    </source>
</evidence>
<keyword evidence="8" id="KW-1185">Reference proteome</keyword>
<proteinExistence type="inferred from homology"/>
<evidence type="ECO:0000259" key="4">
    <source>
        <dbReference type="Pfam" id="PF25954"/>
    </source>
</evidence>
<dbReference type="Gene3D" id="2.40.420.20">
    <property type="match status" value="1"/>
</dbReference>
<feature type="domain" description="YknX-like C-terminal permuted SH3-like" evidence="6">
    <location>
        <begin position="301"/>
        <end position="368"/>
    </location>
</feature>
<feature type="coiled-coil region" evidence="2">
    <location>
        <begin position="129"/>
        <end position="187"/>
    </location>
</feature>